<feature type="compositionally biased region" description="Low complexity" evidence="2">
    <location>
        <begin position="62"/>
        <end position="78"/>
    </location>
</feature>
<sequence length="273" mass="27855">MPSNKQRREAAQRRLQRQLERRAELARKRRRNVLVGTAALAVVVVVGAVLLITGLNGDDSTDTASSPGAAASTPAADGVVDGADGTCDFTPDPAASDTTTDVGIPPAEVVATGTSMLSMVTNVGTIGLTLDRAAAPCAAASFDYLTQQKFFDGTPCHRETDSEGLKVLQCGDPSGTGTGGPSYTFPTQVTGAETYPRGTLAMANSGQGTDGSQFFLVYGDSDLPPDYTVVGTIDEPGLAVLDTIAAAGNDGSNGPNDGAPTQPVTIESMTVVA</sequence>
<keyword evidence="5" id="KW-0413">Isomerase</keyword>
<evidence type="ECO:0000313" key="6">
    <source>
        <dbReference type="Proteomes" id="UP000470470"/>
    </source>
</evidence>
<feature type="compositionally biased region" description="Low complexity" evidence="2">
    <location>
        <begin position="88"/>
        <end position="101"/>
    </location>
</feature>
<dbReference type="CDD" id="cd00317">
    <property type="entry name" value="cyclophilin"/>
    <property type="match status" value="1"/>
</dbReference>
<dbReference type="Pfam" id="PF00160">
    <property type="entry name" value="Pro_isomerase"/>
    <property type="match status" value="1"/>
</dbReference>
<evidence type="ECO:0000256" key="2">
    <source>
        <dbReference type="SAM" id="MobiDB-lite"/>
    </source>
</evidence>
<comment type="caution">
    <text evidence="5">The sequence shown here is derived from an EMBL/GenBank/DDBJ whole genome shotgun (WGS) entry which is preliminary data.</text>
</comment>
<evidence type="ECO:0000256" key="3">
    <source>
        <dbReference type="SAM" id="Phobius"/>
    </source>
</evidence>
<dbReference type="InterPro" id="IPR044666">
    <property type="entry name" value="Cyclophilin_A-like"/>
</dbReference>
<evidence type="ECO:0000313" key="5">
    <source>
        <dbReference type="EMBL" id="NEL53323.1"/>
    </source>
</evidence>
<keyword evidence="3" id="KW-1133">Transmembrane helix</keyword>
<dbReference type="EMBL" id="JAAGWK010000009">
    <property type="protein sequence ID" value="NEL53323.1"/>
    <property type="molecule type" value="Genomic_DNA"/>
</dbReference>
<feature type="transmembrane region" description="Helical" evidence="3">
    <location>
        <begin position="33"/>
        <end position="55"/>
    </location>
</feature>
<dbReference type="RefSeq" id="WP_162392513.1">
    <property type="nucleotide sequence ID" value="NZ_JAABOZ010000002.1"/>
</dbReference>
<feature type="region of interest" description="Disordered" evidence="2">
    <location>
        <begin position="57"/>
        <end position="102"/>
    </location>
</feature>
<keyword evidence="6" id="KW-1185">Reference proteome</keyword>
<name>A0A7K3WCT4_9ACTN</name>
<keyword evidence="3" id="KW-0472">Membrane</keyword>
<proteinExistence type="predicted"/>
<evidence type="ECO:0000256" key="1">
    <source>
        <dbReference type="ARBA" id="ARBA00002388"/>
    </source>
</evidence>
<feature type="domain" description="PPIase cyclophilin-type" evidence="4">
    <location>
        <begin position="121"/>
        <end position="271"/>
    </location>
</feature>
<dbReference type="PROSITE" id="PS50072">
    <property type="entry name" value="CSA_PPIASE_2"/>
    <property type="match status" value="1"/>
</dbReference>
<dbReference type="Proteomes" id="UP000470470">
    <property type="component" value="Unassembled WGS sequence"/>
</dbReference>
<organism evidence="5 6">
    <name type="scientific">Goekera deserti</name>
    <dbReference type="NCBI Taxonomy" id="2497753"/>
    <lineage>
        <taxon>Bacteria</taxon>
        <taxon>Bacillati</taxon>
        <taxon>Actinomycetota</taxon>
        <taxon>Actinomycetes</taxon>
        <taxon>Geodermatophilales</taxon>
        <taxon>Geodermatophilaceae</taxon>
        <taxon>Goekera</taxon>
    </lineage>
</organism>
<comment type="function">
    <text evidence="1">PPIases accelerate the folding of proteins. It catalyzes the cis-trans isomerization of proline imidic peptide bonds in oligopeptides.</text>
</comment>
<dbReference type="SUPFAM" id="SSF50891">
    <property type="entry name" value="Cyclophilin-like"/>
    <property type="match status" value="1"/>
</dbReference>
<dbReference type="PANTHER" id="PTHR45625">
    <property type="entry name" value="PEPTIDYL-PROLYL CIS-TRANS ISOMERASE-RELATED"/>
    <property type="match status" value="1"/>
</dbReference>
<evidence type="ECO:0000259" key="4">
    <source>
        <dbReference type="PROSITE" id="PS50072"/>
    </source>
</evidence>
<protein>
    <submittedName>
        <fullName evidence="5">Peptidylprolyl isomerase</fullName>
    </submittedName>
</protein>
<gene>
    <name evidence="5" type="ORF">G1H19_04750</name>
</gene>
<dbReference type="Gene3D" id="2.40.100.10">
    <property type="entry name" value="Cyclophilin-like"/>
    <property type="match status" value="1"/>
</dbReference>
<dbReference type="InterPro" id="IPR002130">
    <property type="entry name" value="Cyclophilin-type_PPIase_dom"/>
</dbReference>
<dbReference type="AlphaFoldDB" id="A0A7K3WCT4"/>
<dbReference type="PANTHER" id="PTHR45625:SF3">
    <property type="entry name" value="PEPTIDYL-PROLYL CIS-TRANS ISOMERASE B-RELATED"/>
    <property type="match status" value="1"/>
</dbReference>
<accession>A0A7K3WCT4</accession>
<dbReference type="InterPro" id="IPR029000">
    <property type="entry name" value="Cyclophilin-like_dom_sf"/>
</dbReference>
<keyword evidence="3" id="KW-0812">Transmembrane</keyword>
<dbReference type="GO" id="GO:0003755">
    <property type="term" value="F:peptidyl-prolyl cis-trans isomerase activity"/>
    <property type="evidence" value="ECO:0007669"/>
    <property type="project" value="InterPro"/>
</dbReference>
<reference evidence="5 6" key="1">
    <citation type="submission" date="2020-02" db="EMBL/GenBank/DDBJ databases">
        <title>The whole genome sequence of CPCC 205119.</title>
        <authorList>
            <person name="Jiang Z."/>
        </authorList>
    </citation>
    <scope>NUCLEOTIDE SEQUENCE [LARGE SCALE GENOMIC DNA]</scope>
    <source>
        <strain evidence="5 6">CPCC 205119</strain>
    </source>
</reference>